<evidence type="ECO:0000313" key="8">
    <source>
        <dbReference type="EMBL" id="EGV61303.1"/>
    </source>
</evidence>
<dbReference type="OrthoDB" id="2117453at2759"/>
<name>G3BD43_CANTC</name>
<evidence type="ECO:0000256" key="5">
    <source>
        <dbReference type="SAM" id="MobiDB-lite"/>
    </source>
</evidence>
<keyword evidence="2 6" id="KW-0812">Transmembrane</keyword>
<feature type="transmembrane region" description="Helical" evidence="6">
    <location>
        <begin position="44"/>
        <end position="63"/>
    </location>
</feature>
<evidence type="ECO:0000313" key="9">
    <source>
        <dbReference type="Proteomes" id="UP000000707"/>
    </source>
</evidence>
<dbReference type="PANTHER" id="PTHR37451:SF1">
    <property type="entry name" value="MARVEL DOMAIN-CONTAINING PROTEIN"/>
    <property type="match status" value="1"/>
</dbReference>
<proteinExistence type="predicted"/>
<dbReference type="EMBL" id="GL996528">
    <property type="protein sequence ID" value="EGV61303.1"/>
    <property type="molecule type" value="Genomic_DNA"/>
</dbReference>
<keyword evidence="3 6" id="KW-1133">Transmembrane helix</keyword>
<evidence type="ECO:0000256" key="4">
    <source>
        <dbReference type="ARBA" id="ARBA00023136"/>
    </source>
</evidence>
<evidence type="ECO:0000256" key="1">
    <source>
        <dbReference type="ARBA" id="ARBA00004141"/>
    </source>
</evidence>
<feature type="region of interest" description="Disordered" evidence="5">
    <location>
        <begin position="186"/>
        <end position="236"/>
    </location>
</feature>
<dbReference type="GO" id="GO:0016020">
    <property type="term" value="C:membrane"/>
    <property type="evidence" value="ECO:0007669"/>
    <property type="project" value="UniProtKB-SubCell"/>
</dbReference>
<keyword evidence="4 6" id="KW-0472">Membrane</keyword>
<feature type="transmembrane region" description="Helical" evidence="6">
    <location>
        <begin position="20"/>
        <end position="37"/>
    </location>
</feature>
<feature type="transmembrane region" description="Helical" evidence="6">
    <location>
        <begin position="128"/>
        <end position="152"/>
    </location>
</feature>
<feature type="transmembrane region" description="Helical" evidence="6">
    <location>
        <begin position="69"/>
        <end position="88"/>
    </location>
</feature>
<dbReference type="eggNOG" id="ENOG502S522">
    <property type="taxonomic scope" value="Eukaryota"/>
</dbReference>
<dbReference type="InterPro" id="IPR008253">
    <property type="entry name" value="Marvel"/>
</dbReference>
<dbReference type="RefSeq" id="XP_006690517.1">
    <property type="nucleotide sequence ID" value="XM_006690454.1"/>
</dbReference>
<evidence type="ECO:0000256" key="3">
    <source>
        <dbReference type="ARBA" id="ARBA00022989"/>
    </source>
</evidence>
<dbReference type="HOGENOM" id="CLU_1190278_0_0_1"/>
<keyword evidence="9" id="KW-1185">Reference proteome</keyword>
<sequence length="236" mass="24785">MLGLFSTLKGRVTLGVRATQLLFSIIVLGCGAALASTSFTSGRAGLCIATAVLTLIYIALTVIPKVYPLLPTISLLVSESVLFILWLASFASIADAQYGSISCDIGDYGYYHSILHDYRKACHNGKALLAFAVLSWLLSIASLALTILYVVIPAAKTKTLVAGGNNVLTGALFDIDVSPALKTTNTGVVTDEENKAESDQDVVKEAETEAEADVPEPTVADPDTTEVDLSAPAKST</sequence>
<dbReference type="STRING" id="590646.G3BD43"/>
<dbReference type="GeneID" id="18248522"/>
<dbReference type="Pfam" id="PF01284">
    <property type="entry name" value="MARVEL"/>
    <property type="match status" value="1"/>
</dbReference>
<dbReference type="EMBL" id="GL996528">
    <property type="protein sequence ID" value="EGV61302.1"/>
    <property type="molecule type" value="Genomic_DNA"/>
</dbReference>
<dbReference type="AlphaFoldDB" id="G3BD43"/>
<reference evidence="8 9" key="1">
    <citation type="journal article" date="2011" name="Proc. Natl. Acad. Sci. U.S.A.">
        <title>Comparative genomics of xylose-fermenting fungi for enhanced biofuel production.</title>
        <authorList>
            <person name="Wohlbach D.J."/>
            <person name="Kuo A."/>
            <person name="Sato T.K."/>
            <person name="Potts K.M."/>
            <person name="Salamov A.A."/>
            <person name="LaButti K.M."/>
            <person name="Sun H."/>
            <person name="Clum A."/>
            <person name="Pangilinan J.L."/>
            <person name="Lindquist E.A."/>
            <person name="Lucas S."/>
            <person name="Lapidus A."/>
            <person name="Jin M."/>
            <person name="Gunawan C."/>
            <person name="Balan V."/>
            <person name="Dale B.E."/>
            <person name="Jeffries T.W."/>
            <person name="Zinkel R."/>
            <person name="Barry K.W."/>
            <person name="Grigoriev I.V."/>
            <person name="Gasch A.P."/>
        </authorList>
    </citation>
    <scope>NUCLEOTIDE SEQUENCE [LARGE SCALE GENOMIC DNA]</scope>
    <source>
        <strain evidence="8">ATCC 10573</strain>
        <strain evidence="9">ATCC 10573 / BCRC 21748 / CBS 615 / JCM 9827 / NBRC 10315 / NRRL Y-1498 / VKM Y-70</strain>
    </source>
</reference>
<gene>
    <name evidence="8" type="ORF">CANTEDRAFT_116959</name>
</gene>
<feature type="domain" description="MARVEL" evidence="7">
    <location>
        <begin position="13"/>
        <end position="145"/>
    </location>
</feature>
<evidence type="ECO:0000256" key="6">
    <source>
        <dbReference type="SAM" id="Phobius"/>
    </source>
</evidence>
<feature type="compositionally biased region" description="Basic and acidic residues" evidence="5">
    <location>
        <begin position="192"/>
        <end position="207"/>
    </location>
</feature>
<evidence type="ECO:0000259" key="7">
    <source>
        <dbReference type="Pfam" id="PF01284"/>
    </source>
</evidence>
<comment type="subcellular location">
    <subcellularLocation>
        <location evidence="1">Membrane</location>
        <topology evidence="1">Multi-pass membrane protein</topology>
    </subcellularLocation>
</comment>
<dbReference type="Proteomes" id="UP000000707">
    <property type="component" value="Unassembled WGS sequence"/>
</dbReference>
<dbReference type="PANTHER" id="PTHR37451">
    <property type="entry name" value="MARVEL DOMAIN"/>
    <property type="match status" value="1"/>
</dbReference>
<protein>
    <recommendedName>
        <fullName evidence="7">MARVEL domain-containing protein</fullName>
    </recommendedName>
</protein>
<organism evidence="9">
    <name type="scientific">Candida tenuis (strain ATCC 10573 / BCRC 21748 / CBS 615 / JCM 9827 / NBRC 10315 / NRRL Y-1498 / VKM Y-70)</name>
    <name type="common">Yeast</name>
    <name type="synonym">Yamadazyma tenuis</name>
    <dbReference type="NCBI Taxonomy" id="590646"/>
    <lineage>
        <taxon>Eukaryota</taxon>
        <taxon>Fungi</taxon>
        <taxon>Dikarya</taxon>
        <taxon>Ascomycota</taxon>
        <taxon>Saccharomycotina</taxon>
        <taxon>Pichiomycetes</taxon>
        <taxon>Debaryomycetaceae</taxon>
        <taxon>Yamadazyma</taxon>
    </lineage>
</organism>
<accession>G3BD43</accession>
<dbReference type="KEGG" id="cten:18248522"/>
<evidence type="ECO:0000256" key="2">
    <source>
        <dbReference type="ARBA" id="ARBA00022692"/>
    </source>
</evidence>